<evidence type="ECO:0000313" key="1">
    <source>
        <dbReference type="EMBL" id="MBB4622683.1"/>
    </source>
</evidence>
<organism evidence="1 2">
    <name type="scientific">Parabacteroides faecis</name>
    <dbReference type="NCBI Taxonomy" id="1217282"/>
    <lineage>
        <taxon>Bacteria</taxon>
        <taxon>Pseudomonadati</taxon>
        <taxon>Bacteroidota</taxon>
        <taxon>Bacteroidia</taxon>
        <taxon>Bacteroidales</taxon>
        <taxon>Tannerellaceae</taxon>
        <taxon>Parabacteroides</taxon>
    </lineage>
</organism>
<dbReference type="EMBL" id="JACHOC010000004">
    <property type="protein sequence ID" value="MBB4622683.1"/>
    <property type="molecule type" value="Genomic_DNA"/>
</dbReference>
<keyword evidence="2" id="KW-1185">Reference proteome</keyword>
<protein>
    <submittedName>
        <fullName evidence="1">Uncharacterized protein</fullName>
    </submittedName>
</protein>
<dbReference type="RefSeq" id="WP_183671084.1">
    <property type="nucleotide sequence ID" value="NZ_BMPB01000012.1"/>
</dbReference>
<name>A0ABR6KMD8_9BACT</name>
<proteinExistence type="predicted"/>
<gene>
    <name evidence="1" type="ORF">GGQ57_002583</name>
</gene>
<reference evidence="1 2" key="1">
    <citation type="submission" date="2020-08" db="EMBL/GenBank/DDBJ databases">
        <title>Genomic Encyclopedia of Type Strains, Phase IV (KMG-IV): sequencing the most valuable type-strain genomes for metagenomic binning, comparative biology and taxonomic classification.</title>
        <authorList>
            <person name="Goeker M."/>
        </authorList>
    </citation>
    <scope>NUCLEOTIDE SEQUENCE [LARGE SCALE GENOMIC DNA]</scope>
    <source>
        <strain evidence="1 2">DSM 102983</strain>
    </source>
</reference>
<evidence type="ECO:0000313" key="2">
    <source>
        <dbReference type="Proteomes" id="UP000533637"/>
    </source>
</evidence>
<dbReference type="Proteomes" id="UP000533637">
    <property type="component" value="Unassembled WGS sequence"/>
</dbReference>
<sequence length="53" mass="6001">MAIAIKSIPVLHGKEAEAFVKKADAAFQNKQESNQTQKRFESLNRILKKANMK</sequence>
<comment type="caution">
    <text evidence="1">The sequence shown here is derived from an EMBL/GenBank/DDBJ whole genome shotgun (WGS) entry which is preliminary data.</text>
</comment>
<accession>A0ABR6KMD8</accession>